<feature type="domain" description="Tyr recombinase" evidence="2">
    <location>
        <begin position="84"/>
        <end position="163"/>
    </location>
</feature>
<reference evidence="3" key="1">
    <citation type="journal article" date="2023" name="G3 (Bethesda)">
        <title>Whole genome assembly and annotation of the endangered Caribbean coral Acropora cervicornis.</title>
        <authorList>
            <person name="Selwyn J.D."/>
            <person name="Vollmer S.V."/>
        </authorList>
    </citation>
    <scope>NUCLEOTIDE SEQUENCE</scope>
    <source>
        <strain evidence="3">K2</strain>
    </source>
</reference>
<protein>
    <recommendedName>
        <fullName evidence="2">Tyr recombinase domain-containing protein</fullName>
    </recommendedName>
</protein>
<dbReference type="SUPFAM" id="SSF56349">
    <property type="entry name" value="DNA breaking-rejoining enzymes"/>
    <property type="match status" value="1"/>
</dbReference>
<dbReference type="InterPro" id="IPR002104">
    <property type="entry name" value="Integrase_catalytic"/>
</dbReference>
<dbReference type="PANTHER" id="PTHR35617:SF3">
    <property type="entry name" value="CORE-BINDING (CB) DOMAIN-CONTAINING PROTEIN"/>
    <property type="match status" value="1"/>
</dbReference>
<evidence type="ECO:0000259" key="2">
    <source>
        <dbReference type="Pfam" id="PF00589"/>
    </source>
</evidence>
<dbReference type="GO" id="GO:0006310">
    <property type="term" value="P:DNA recombination"/>
    <property type="evidence" value="ECO:0007669"/>
    <property type="project" value="UniProtKB-KW"/>
</dbReference>
<accession>A0AAD9Q791</accession>
<sequence>MVVLLALTSADRGSELAGNDLRFRRFHPEGTEFNLPELTKSVRVGKNLKSSFHASFPQDKLLCPYECVKVYESLTSTFRPVDPARPNKLFLAITSPHKPVKSATSAHWIENLLVKSGIDSNIFTAHSTRGAASSTTARAGMSVSDILRVANWTSDNTFQRFYYKPFQDPSFGRTVLSLT</sequence>
<dbReference type="Gene3D" id="1.10.443.10">
    <property type="entry name" value="Intergrase catalytic core"/>
    <property type="match status" value="1"/>
</dbReference>
<keyword evidence="4" id="KW-1185">Reference proteome</keyword>
<dbReference type="Pfam" id="PF00589">
    <property type="entry name" value="Phage_integrase"/>
    <property type="match status" value="1"/>
</dbReference>
<comment type="caution">
    <text evidence="3">The sequence shown here is derived from an EMBL/GenBank/DDBJ whole genome shotgun (WGS) entry which is preliminary data.</text>
</comment>
<organism evidence="3 4">
    <name type="scientific">Acropora cervicornis</name>
    <name type="common">Staghorn coral</name>
    <dbReference type="NCBI Taxonomy" id="6130"/>
    <lineage>
        <taxon>Eukaryota</taxon>
        <taxon>Metazoa</taxon>
        <taxon>Cnidaria</taxon>
        <taxon>Anthozoa</taxon>
        <taxon>Hexacorallia</taxon>
        <taxon>Scleractinia</taxon>
        <taxon>Astrocoeniina</taxon>
        <taxon>Acroporidae</taxon>
        <taxon>Acropora</taxon>
    </lineage>
</organism>
<dbReference type="InterPro" id="IPR013762">
    <property type="entry name" value="Integrase-like_cat_sf"/>
</dbReference>
<evidence type="ECO:0000313" key="3">
    <source>
        <dbReference type="EMBL" id="KAK2556043.1"/>
    </source>
</evidence>
<dbReference type="EMBL" id="JARQWQ010000058">
    <property type="protein sequence ID" value="KAK2556043.1"/>
    <property type="molecule type" value="Genomic_DNA"/>
</dbReference>
<dbReference type="Proteomes" id="UP001249851">
    <property type="component" value="Unassembled WGS sequence"/>
</dbReference>
<proteinExistence type="predicted"/>
<evidence type="ECO:0000256" key="1">
    <source>
        <dbReference type="ARBA" id="ARBA00023172"/>
    </source>
</evidence>
<dbReference type="GO" id="GO:0003677">
    <property type="term" value="F:DNA binding"/>
    <property type="evidence" value="ECO:0007669"/>
    <property type="project" value="InterPro"/>
</dbReference>
<name>A0AAD9Q791_ACRCE</name>
<keyword evidence="1" id="KW-0233">DNA recombination</keyword>
<dbReference type="InterPro" id="IPR011010">
    <property type="entry name" value="DNA_brk_join_enz"/>
</dbReference>
<dbReference type="AlphaFoldDB" id="A0AAD9Q791"/>
<gene>
    <name evidence="3" type="ORF">P5673_022046</name>
</gene>
<dbReference type="GO" id="GO:0015074">
    <property type="term" value="P:DNA integration"/>
    <property type="evidence" value="ECO:0007669"/>
    <property type="project" value="InterPro"/>
</dbReference>
<reference evidence="3" key="2">
    <citation type="journal article" date="2023" name="Science">
        <title>Genomic signatures of disease resistance in endangered staghorn corals.</title>
        <authorList>
            <person name="Vollmer S.V."/>
            <person name="Selwyn J.D."/>
            <person name="Despard B.A."/>
            <person name="Roesel C.L."/>
        </authorList>
    </citation>
    <scope>NUCLEOTIDE SEQUENCE</scope>
    <source>
        <strain evidence="3">K2</strain>
    </source>
</reference>
<evidence type="ECO:0000313" key="4">
    <source>
        <dbReference type="Proteomes" id="UP001249851"/>
    </source>
</evidence>
<dbReference type="PANTHER" id="PTHR35617">
    <property type="entry name" value="PHAGE_INTEGRASE DOMAIN-CONTAINING PROTEIN"/>
    <property type="match status" value="1"/>
</dbReference>